<feature type="transmembrane region" description="Helical" evidence="1">
    <location>
        <begin position="83"/>
        <end position="104"/>
    </location>
</feature>
<dbReference type="EMBL" id="SZUV01000016">
    <property type="protein sequence ID" value="TQN49138.1"/>
    <property type="molecule type" value="Genomic_DNA"/>
</dbReference>
<dbReference type="Proteomes" id="UP000315403">
    <property type="component" value="Unassembled WGS sequence"/>
</dbReference>
<proteinExistence type="predicted"/>
<reference evidence="2 3" key="1">
    <citation type="submission" date="2019-03" db="EMBL/GenBank/DDBJ databases">
        <title>New insights into Acidothiobacillus thiooxidans sulfur metabolism through coupled gene expression, solution geochemistry, microscopy and spectroscopy analyses.</title>
        <authorList>
            <person name="Camacho D."/>
            <person name="Frazao R."/>
            <person name="Fouillen A."/>
            <person name="Nanci A."/>
            <person name="Lang B.F."/>
            <person name="Apte S.C."/>
            <person name="Baron C."/>
            <person name="Warren L.A."/>
        </authorList>
    </citation>
    <scope>NUCLEOTIDE SEQUENCE [LARGE SCALE GENOMIC DNA]</scope>
    <source>
        <strain evidence="2 3">ATCC 19377</strain>
    </source>
</reference>
<dbReference type="AlphaFoldDB" id="A0A543PYH6"/>
<dbReference type="Pfam" id="PF14373">
    <property type="entry name" value="Imm_superinfect"/>
    <property type="match status" value="1"/>
</dbReference>
<keyword evidence="1" id="KW-1133">Transmembrane helix</keyword>
<accession>A0A543PYH6</accession>
<name>A0A543PYH6_ACITH</name>
<keyword evidence="1" id="KW-0472">Membrane</keyword>
<comment type="caution">
    <text evidence="2">The sequence shown here is derived from an EMBL/GenBank/DDBJ whole genome shotgun (WGS) entry which is preliminary data.</text>
</comment>
<gene>
    <name evidence="2" type="ORF">DLNHIDIE_03544</name>
</gene>
<dbReference type="InterPro" id="IPR016410">
    <property type="entry name" value="Phage_imm"/>
</dbReference>
<protein>
    <recommendedName>
        <fullName evidence="4">Superinfection immunity protein</fullName>
    </recommendedName>
</protein>
<evidence type="ECO:0000313" key="2">
    <source>
        <dbReference type="EMBL" id="TQN49138.1"/>
    </source>
</evidence>
<evidence type="ECO:0000313" key="3">
    <source>
        <dbReference type="Proteomes" id="UP000315403"/>
    </source>
</evidence>
<evidence type="ECO:0008006" key="4">
    <source>
        <dbReference type="Google" id="ProtNLM"/>
    </source>
</evidence>
<evidence type="ECO:0000256" key="1">
    <source>
        <dbReference type="SAM" id="Phobius"/>
    </source>
</evidence>
<dbReference type="RefSeq" id="WP_158627838.1">
    <property type="nucleotide sequence ID" value="NZ_SZUV01000016.1"/>
</dbReference>
<keyword evidence="1" id="KW-0812">Transmembrane</keyword>
<sequence length="142" mass="16483">MTRPALHLLPLYFSALKIFAALLTILIFYFLPSLWYRFTKKRSNFKLYMVNFLLGWSVVGWWWCWELAISKTSFNRGPSFKRAFIRSLLSIILACCVIFITTVIKLNLQSNSINKTQIIVVKPSLSKDTAKAKSYDNSHEHA</sequence>
<feature type="transmembrane region" description="Helical" evidence="1">
    <location>
        <begin position="12"/>
        <end position="35"/>
    </location>
</feature>
<organism evidence="2 3">
    <name type="scientific">Acidithiobacillus thiooxidans ATCC 19377</name>
    <dbReference type="NCBI Taxonomy" id="637390"/>
    <lineage>
        <taxon>Bacteria</taxon>
        <taxon>Pseudomonadati</taxon>
        <taxon>Pseudomonadota</taxon>
        <taxon>Acidithiobacillia</taxon>
        <taxon>Acidithiobacillales</taxon>
        <taxon>Acidithiobacillaceae</taxon>
        <taxon>Acidithiobacillus</taxon>
    </lineage>
</organism>
<feature type="transmembrane region" description="Helical" evidence="1">
    <location>
        <begin position="47"/>
        <end position="63"/>
    </location>
</feature>